<dbReference type="Proteomes" id="UP000194903">
    <property type="component" value="Unassembled WGS sequence"/>
</dbReference>
<comment type="caution">
    <text evidence="1">The sequence shown here is derived from an EMBL/GenBank/DDBJ whole genome shotgun (WGS) entry which is preliminary data.</text>
</comment>
<dbReference type="AlphaFoldDB" id="A0A252F2F3"/>
<gene>
    <name evidence="1" type="ORF">CBW42_09575</name>
</gene>
<accession>A0A252F2F3</accession>
<evidence type="ECO:0000313" key="1">
    <source>
        <dbReference type="EMBL" id="OUM19984.1"/>
    </source>
</evidence>
<evidence type="ECO:0000313" key="2">
    <source>
        <dbReference type="Proteomes" id="UP000194903"/>
    </source>
</evidence>
<dbReference type="EMBL" id="NHOC01000008">
    <property type="protein sequence ID" value="OUM19984.1"/>
    <property type="molecule type" value="Genomic_DNA"/>
</dbReference>
<dbReference type="RefSeq" id="WP_205703631.1">
    <property type="nucleotide sequence ID" value="NZ_NHOC01000008.1"/>
</dbReference>
<keyword evidence="2" id="KW-1185">Reference proteome</keyword>
<organism evidence="1 2">
    <name type="scientific">Butyricicoccus porcorum</name>
    <dbReference type="NCBI Taxonomy" id="1945634"/>
    <lineage>
        <taxon>Bacteria</taxon>
        <taxon>Bacillati</taxon>
        <taxon>Bacillota</taxon>
        <taxon>Clostridia</taxon>
        <taxon>Eubacteriales</taxon>
        <taxon>Butyricicoccaceae</taxon>
        <taxon>Butyricicoccus</taxon>
    </lineage>
</organism>
<protein>
    <submittedName>
        <fullName evidence="1">Uncharacterized protein</fullName>
    </submittedName>
</protein>
<proteinExistence type="predicted"/>
<name>A0A252F2F3_9FIRM</name>
<sequence>MSYNKAQAEKKWLKWKNAEEQQLREMGVDEEIIQRLHTYDWEVFKSDRRYYEKLSDTSLYSVTEEKSRSLYTVQELIPSRA</sequence>
<reference evidence="1 2" key="1">
    <citation type="submission" date="2017-05" db="EMBL/GenBank/DDBJ databases">
        <title>Butyricicoccus porcorum sp. nov. a butyrate-producing bacterium from the swine intestinal tract.</title>
        <authorList>
            <person name="Trachsel J."/>
            <person name="Humphrey S."/>
            <person name="Allen H.K."/>
        </authorList>
    </citation>
    <scope>NUCLEOTIDE SEQUENCE [LARGE SCALE GENOMIC DNA]</scope>
    <source>
        <strain evidence="1">BB10</strain>
    </source>
</reference>